<protein>
    <submittedName>
        <fullName evidence="1">Uncharacterized protein</fullName>
    </submittedName>
</protein>
<organism evidence="1 2">
    <name type="scientific">Heterobasidion irregulare (strain TC 32-1)</name>
    <dbReference type="NCBI Taxonomy" id="747525"/>
    <lineage>
        <taxon>Eukaryota</taxon>
        <taxon>Fungi</taxon>
        <taxon>Dikarya</taxon>
        <taxon>Basidiomycota</taxon>
        <taxon>Agaricomycotina</taxon>
        <taxon>Agaricomycetes</taxon>
        <taxon>Russulales</taxon>
        <taxon>Bondarzewiaceae</taxon>
        <taxon>Heterobasidion</taxon>
        <taxon>Heterobasidion annosum species complex</taxon>
    </lineage>
</organism>
<dbReference type="HOGENOM" id="CLU_842140_0_0_1"/>
<evidence type="ECO:0000313" key="1">
    <source>
        <dbReference type="EMBL" id="ETW78726.1"/>
    </source>
</evidence>
<accession>W4K0S3</accession>
<dbReference type="EMBL" id="KI925461">
    <property type="protein sequence ID" value="ETW78726.1"/>
    <property type="molecule type" value="Genomic_DNA"/>
</dbReference>
<gene>
    <name evidence="1" type="ORF">HETIRDRAFT_324013</name>
</gene>
<dbReference type="AlphaFoldDB" id="W4K0S3"/>
<dbReference type="STRING" id="747525.W4K0S3"/>
<dbReference type="Proteomes" id="UP000030671">
    <property type="component" value="Unassembled WGS sequence"/>
</dbReference>
<evidence type="ECO:0000313" key="2">
    <source>
        <dbReference type="Proteomes" id="UP000030671"/>
    </source>
</evidence>
<keyword evidence="2" id="KW-1185">Reference proteome</keyword>
<dbReference type="KEGG" id="hir:HETIRDRAFT_324013"/>
<dbReference type="GeneID" id="20671012"/>
<dbReference type="RefSeq" id="XP_009549040.1">
    <property type="nucleotide sequence ID" value="XM_009550745.1"/>
</dbReference>
<dbReference type="InParanoid" id="W4K0S3"/>
<dbReference type="OrthoDB" id="3261690at2759"/>
<name>W4K0S3_HETIT</name>
<sequence length="330" mass="37426">MPPALPRPLSVHAFLSEYARLWQLADNTQDAREKLSIQMKANKYMLTGIHVDENYQASIEPLRNAVTVDEQFTITRDYDSLIGFADDIPLRNGSLLVFTVLSKDLTLQENIHIHVWFLVGPAVASVPPTASFLCMPPLPLNWRQWQSKQPHTVPNIGFAKFGEQHSICIFFPVLCDDAHTEADIYLTVEERQELYNDVVYPAARLPIPHSSADWPAGFAAETFRVTKAGGNFMQLTKLVGQYDIHPFVAALKARMDQKAWMRGARFMVQKRGTKLATYHPQHGIAARTKLTEYLTDLDTSVGSWWADVGLEVSYQNRAYHWQTDMHSAIL</sequence>
<reference evidence="1 2" key="1">
    <citation type="journal article" date="2012" name="New Phytol.">
        <title>Insight into trade-off between wood decay and parasitism from the genome of a fungal forest pathogen.</title>
        <authorList>
            <person name="Olson A."/>
            <person name="Aerts A."/>
            <person name="Asiegbu F."/>
            <person name="Belbahri L."/>
            <person name="Bouzid O."/>
            <person name="Broberg A."/>
            <person name="Canback B."/>
            <person name="Coutinho P.M."/>
            <person name="Cullen D."/>
            <person name="Dalman K."/>
            <person name="Deflorio G."/>
            <person name="van Diepen L.T."/>
            <person name="Dunand C."/>
            <person name="Duplessis S."/>
            <person name="Durling M."/>
            <person name="Gonthier P."/>
            <person name="Grimwood J."/>
            <person name="Fossdal C.G."/>
            <person name="Hansson D."/>
            <person name="Henrissat B."/>
            <person name="Hietala A."/>
            <person name="Himmelstrand K."/>
            <person name="Hoffmeister D."/>
            <person name="Hogberg N."/>
            <person name="James T.Y."/>
            <person name="Karlsson M."/>
            <person name="Kohler A."/>
            <person name="Kues U."/>
            <person name="Lee Y.H."/>
            <person name="Lin Y.C."/>
            <person name="Lind M."/>
            <person name="Lindquist E."/>
            <person name="Lombard V."/>
            <person name="Lucas S."/>
            <person name="Lunden K."/>
            <person name="Morin E."/>
            <person name="Murat C."/>
            <person name="Park J."/>
            <person name="Raffaello T."/>
            <person name="Rouze P."/>
            <person name="Salamov A."/>
            <person name="Schmutz J."/>
            <person name="Solheim H."/>
            <person name="Stahlberg J."/>
            <person name="Velez H."/>
            <person name="de Vries R.P."/>
            <person name="Wiebenga A."/>
            <person name="Woodward S."/>
            <person name="Yakovlev I."/>
            <person name="Garbelotto M."/>
            <person name="Martin F."/>
            <person name="Grigoriev I.V."/>
            <person name="Stenlid J."/>
        </authorList>
    </citation>
    <scope>NUCLEOTIDE SEQUENCE [LARGE SCALE GENOMIC DNA]</scope>
    <source>
        <strain evidence="1 2">TC 32-1</strain>
    </source>
</reference>
<proteinExistence type="predicted"/>